<proteinExistence type="predicted"/>
<accession>A0ABU7I7S1</accession>
<dbReference type="Proteomes" id="UP001336835">
    <property type="component" value="Unassembled WGS sequence"/>
</dbReference>
<feature type="domain" description="Outer membrane protein beta-barrel" evidence="2">
    <location>
        <begin position="18"/>
        <end position="201"/>
    </location>
</feature>
<name>A0ABU7I7S1_9SPHI</name>
<dbReference type="EMBL" id="JAZDQT010000001">
    <property type="protein sequence ID" value="MEE1945279.1"/>
    <property type="molecule type" value="Genomic_DNA"/>
</dbReference>
<gene>
    <name evidence="3" type="ORF">VRU48_09175</name>
</gene>
<reference evidence="3 4" key="1">
    <citation type="submission" date="2024-01" db="EMBL/GenBank/DDBJ databases">
        <title>Pedobacter sp. nov., isolated from fresh soil.</title>
        <authorList>
            <person name="Le N.T.T."/>
        </authorList>
    </citation>
    <scope>NUCLEOTIDE SEQUENCE [LARGE SCALE GENOMIC DNA]</scope>
    <source>
        <strain evidence="3 4">KR3-3</strain>
    </source>
</reference>
<feature type="signal peptide" evidence="1">
    <location>
        <begin position="1"/>
        <end position="19"/>
    </location>
</feature>
<sequence>MKKLLFLLLVLMASHGAWAQETQFGVKMGVNFPSLQPRTGFSPGSEYKISAKFLLGGFANIKIGTATTLQPGLLFSVKGNKSVEQHNTISFGSPVPYTTERNLNIYYFELPVNVLYNKTLSLGTAYAGGGAYAAYAVSARIRSINKRNTYMKRGSAERVAFGDQPDQLDKFDYGLNAVAGFRLKNKIDFSLNYGFGLANISNNPGFKSQNRNVNLSIGYIF</sequence>
<keyword evidence="1" id="KW-0732">Signal</keyword>
<dbReference type="InterPro" id="IPR025665">
    <property type="entry name" value="Beta-barrel_OMP_2"/>
</dbReference>
<comment type="caution">
    <text evidence="3">The sequence shown here is derived from an EMBL/GenBank/DDBJ whole genome shotgun (WGS) entry which is preliminary data.</text>
</comment>
<evidence type="ECO:0000259" key="2">
    <source>
        <dbReference type="Pfam" id="PF13568"/>
    </source>
</evidence>
<protein>
    <submittedName>
        <fullName evidence="3">Outer membrane beta-barrel protein</fullName>
    </submittedName>
</protein>
<dbReference type="RefSeq" id="WP_330107625.1">
    <property type="nucleotide sequence ID" value="NZ_JAZDQT010000001.1"/>
</dbReference>
<evidence type="ECO:0000313" key="3">
    <source>
        <dbReference type="EMBL" id="MEE1945279.1"/>
    </source>
</evidence>
<feature type="chain" id="PRO_5047338393" evidence="1">
    <location>
        <begin position="20"/>
        <end position="221"/>
    </location>
</feature>
<organism evidence="3 4">
    <name type="scientific">Pedobacter albus</name>
    <dbReference type="NCBI Taxonomy" id="3113905"/>
    <lineage>
        <taxon>Bacteria</taxon>
        <taxon>Pseudomonadati</taxon>
        <taxon>Bacteroidota</taxon>
        <taxon>Sphingobacteriia</taxon>
        <taxon>Sphingobacteriales</taxon>
        <taxon>Sphingobacteriaceae</taxon>
        <taxon>Pedobacter</taxon>
    </lineage>
</organism>
<dbReference type="Pfam" id="PF13568">
    <property type="entry name" value="OMP_b-brl_2"/>
    <property type="match status" value="1"/>
</dbReference>
<evidence type="ECO:0000313" key="4">
    <source>
        <dbReference type="Proteomes" id="UP001336835"/>
    </source>
</evidence>
<keyword evidence="4" id="KW-1185">Reference proteome</keyword>
<evidence type="ECO:0000256" key="1">
    <source>
        <dbReference type="SAM" id="SignalP"/>
    </source>
</evidence>